<proteinExistence type="predicted"/>
<evidence type="ECO:0000313" key="1">
    <source>
        <dbReference type="EMBL" id="EFM11621.1"/>
    </source>
</evidence>
<name>E0I6F5_9BACL</name>
<dbReference type="AlphaFoldDB" id="E0I6F5"/>
<dbReference type="GO" id="GO:0046983">
    <property type="term" value="F:protein dimerization activity"/>
    <property type="evidence" value="ECO:0007669"/>
    <property type="project" value="InterPro"/>
</dbReference>
<dbReference type="SUPFAM" id="SSF140500">
    <property type="entry name" value="BAS1536-like"/>
    <property type="match status" value="1"/>
</dbReference>
<dbReference type="STRING" id="717606.PaecuDRAFT_1227"/>
<sequence length="81" mass="9944">MTIAESSLTLQEQPSTYRTRKLPPSIQLLEEEIFRLREAMERTYDEEDTFQSEIVIEMSRRLDIKINEYMNYYRFKWNSLK</sequence>
<dbReference type="eggNOG" id="ENOG502ZUPB">
    <property type="taxonomic scope" value="Bacteria"/>
</dbReference>
<keyword evidence="2" id="KW-1185">Reference proteome</keyword>
<reference evidence="1 2" key="1">
    <citation type="submission" date="2010-07" db="EMBL/GenBank/DDBJ databases">
        <title>The draft genome of Paenibacillus curdlanolyticus YK9.</title>
        <authorList>
            <consortium name="US DOE Joint Genome Institute (JGI-PGF)"/>
            <person name="Lucas S."/>
            <person name="Copeland A."/>
            <person name="Lapidus A."/>
            <person name="Cheng J.-F."/>
            <person name="Bruce D."/>
            <person name="Goodwin L."/>
            <person name="Pitluck S."/>
            <person name="Land M.L."/>
            <person name="Hauser L."/>
            <person name="Chang Y.-J."/>
            <person name="Jeffries C."/>
            <person name="Anderson I.J."/>
            <person name="Johnson E."/>
            <person name="Loganathan U."/>
            <person name="Mulhopadhyay B."/>
            <person name="Kyrpides N."/>
            <person name="Woyke T.J."/>
        </authorList>
    </citation>
    <scope>NUCLEOTIDE SEQUENCE [LARGE SCALE GENOMIC DNA]</scope>
    <source>
        <strain evidence="1 2">YK9</strain>
    </source>
</reference>
<dbReference type="RefSeq" id="WP_006037242.1">
    <property type="nucleotide sequence ID" value="NZ_AEDD01000003.1"/>
</dbReference>
<dbReference type="GO" id="GO:0043937">
    <property type="term" value="P:regulation of sporulation"/>
    <property type="evidence" value="ECO:0007669"/>
    <property type="project" value="InterPro"/>
</dbReference>
<dbReference type="EMBL" id="AEDD01000003">
    <property type="protein sequence ID" value="EFM11621.1"/>
    <property type="molecule type" value="Genomic_DNA"/>
</dbReference>
<dbReference type="Pfam" id="PF09388">
    <property type="entry name" value="SpoOE-like"/>
    <property type="match status" value="1"/>
</dbReference>
<dbReference type="Gene3D" id="4.10.280.10">
    <property type="entry name" value="Helix-loop-helix DNA-binding domain"/>
    <property type="match status" value="1"/>
</dbReference>
<protein>
    <recommendedName>
        <fullName evidence="3">Sporulation stage 0, Spo0E-like regulatory phosphatase</fullName>
    </recommendedName>
</protein>
<dbReference type="InterPro" id="IPR037208">
    <property type="entry name" value="Spo0E-like_sf"/>
</dbReference>
<evidence type="ECO:0000313" key="2">
    <source>
        <dbReference type="Proteomes" id="UP000005387"/>
    </source>
</evidence>
<dbReference type="InterPro" id="IPR036638">
    <property type="entry name" value="HLH_DNA-bd_sf"/>
</dbReference>
<gene>
    <name evidence="1" type="ORF">PaecuDRAFT_1227</name>
</gene>
<accession>E0I6F5</accession>
<organism evidence="1 2">
    <name type="scientific">Paenibacillus curdlanolyticus YK9</name>
    <dbReference type="NCBI Taxonomy" id="717606"/>
    <lineage>
        <taxon>Bacteria</taxon>
        <taxon>Bacillati</taxon>
        <taxon>Bacillota</taxon>
        <taxon>Bacilli</taxon>
        <taxon>Bacillales</taxon>
        <taxon>Paenibacillaceae</taxon>
        <taxon>Paenibacillus</taxon>
    </lineage>
</organism>
<dbReference type="Proteomes" id="UP000005387">
    <property type="component" value="Unassembled WGS sequence"/>
</dbReference>
<dbReference type="InterPro" id="IPR018540">
    <property type="entry name" value="Spo0E-like"/>
</dbReference>
<evidence type="ECO:0008006" key="3">
    <source>
        <dbReference type="Google" id="ProtNLM"/>
    </source>
</evidence>